<dbReference type="InterPro" id="IPR016160">
    <property type="entry name" value="Ald_DH_CS_CYS"/>
</dbReference>
<dbReference type="PANTHER" id="PTHR43521">
    <property type="entry name" value="ALPHA-AMINOADIPIC SEMIALDEHYDE DEHYDROGENASE"/>
    <property type="match status" value="1"/>
</dbReference>
<dbReference type="InterPro" id="IPR004344">
    <property type="entry name" value="TTL/TTLL_fam"/>
</dbReference>
<evidence type="ECO:0000256" key="1">
    <source>
        <dbReference type="ARBA" id="ARBA00009986"/>
    </source>
</evidence>
<evidence type="ECO:0000259" key="4">
    <source>
        <dbReference type="Pfam" id="PF00171"/>
    </source>
</evidence>
<evidence type="ECO:0000256" key="3">
    <source>
        <dbReference type="ARBA" id="ARBA00023027"/>
    </source>
</evidence>
<feature type="domain" description="Aldehyde dehydrogenase" evidence="4">
    <location>
        <begin position="633"/>
        <end position="1072"/>
    </location>
</feature>
<gene>
    <name evidence="5" type="ORF">CCMP2556_LOCUS35795</name>
</gene>
<dbReference type="Gene3D" id="3.40.605.10">
    <property type="entry name" value="Aldehyde Dehydrogenase, Chain A, domain 1"/>
    <property type="match status" value="1"/>
</dbReference>
<sequence>MDAPAKWHENDWDAVFAGKAVAQRYYLRSGLVRKDRLLHFVPSKRHPTTRVVRSLLELQRHLQELGVRPTRLDRGPKEAVKYVLKKAQSSNASGIRFFTEEEADAIVQIPTEPPWLALLGLVALLWTLHATPRRRWERRLCTAALLALSLQQLRNAWRARKCAGELLGGADVWVLQRNVTPYLHEGRKFHLRALLLCVGDLTAYLHEEVRVLLATQPYNDQDGNREAVHVTNMGVNQEVTGYSESKQNMSLDELGEVSSEIFQQLCEVLTRTLNNLRTTGRRHFFTLPNCWELFGVDFLVNSAREVLLLEVNPSPSLAMYRGSYGDLLGVESPLQEPLPSLARPETMSEPEASGGLTPYALDAASFVNTDETERGVLAMNHTVFGCIAQAVARPLTSLARHGASRRAFAAPGWATVDPETMSAAQPAEGMNLCWKLRALRRRMWGRGAQEVLAFLKAGASSYIGLRWEDHRLRCGMDAAAESERATKNDFATNSVQEALKLNWAETDLRRQLYWMPMAEEEVQLAMGSLLQTGKASIDLAATSTVEGVDAMSRVMSINEGQGLQRDIKVDVMGRQRFFALGTLAVHTVFPQPSRQTPSFRQKIQEFGVEPSIDDLEAFYVELEDQLPRSNQDIVDPLNGDAFLKVPNTGLDEIEPFVQRMASVPRSGLHNPFKNPDRYVMLGEVCGAAAREMFKPEVSDYFCRLIQRVAPKSYAQAGGEIKAVRTWLQDYSGNSVRMLAESQGLPGDHPGQSTVGYRMPFGGVSVITPFNFPLEICSLQTLSAVFMGNQCTTKVDWKVAIVMEQFLRMLHACGLPKADVDYIYCDGPVFNEVLLRGDAKMTLFTGSQRVADKLAVELKGKVKLEDAGFDWKILGPDVMDVDFVAWQADHDAYGFAGQKCSAQSMLFMHERLGQRQVDIVGRLAKLAGQRSLENLTNCPVLTWPTEKILDHMERCLSIPGATLAFGGQPLTGHRIPPQYGAVEPTAVRLPIEAERGTANEALEDSGSFDMATTELFGPFQVLVDYKEGQQSKVIEAINRMPNHLTAGIVSNNPIFINEVLGNSITGTTYAGARARTTGAPVQHWFGPSGDVRAGGIHTKHAIQLCRLEDS</sequence>
<dbReference type="Gene3D" id="3.30.470.20">
    <property type="entry name" value="ATP-grasp fold, B domain"/>
    <property type="match status" value="1"/>
</dbReference>
<evidence type="ECO:0000256" key="2">
    <source>
        <dbReference type="ARBA" id="ARBA00023002"/>
    </source>
</evidence>
<proteinExistence type="inferred from homology"/>
<keyword evidence="2" id="KW-0560">Oxidoreductase</keyword>
<reference evidence="5 6" key="1">
    <citation type="submission" date="2024-02" db="EMBL/GenBank/DDBJ databases">
        <authorList>
            <person name="Chen Y."/>
            <person name="Shah S."/>
            <person name="Dougan E. K."/>
            <person name="Thang M."/>
            <person name="Chan C."/>
        </authorList>
    </citation>
    <scope>NUCLEOTIDE SEQUENCE [LARGE SCALE GENOMIC DNA]</scope>
</reference>
<accession>A0ABP0PCN5</accession>
<organism evidence="5 6">
    <name type="scientific">Durusdinium trenchii</name>
    <dbReference type="NCBI Taxonomy" id="1381693"/>
    <lineage>
        <taxon>Eukaryota</taxon>
        <taxon>Sar</taxon>
        <taxon>Alveolata</taxon>
        <taxon>Dinophyceae</taxon>
        <taxon>Suessiales</taxon>
        <taxon>Symbiodiniaceae</taxon>
        <taxon>Durusdinium</taxon>
    </lineage>
</organism>
<dbReference type="PROSITE" id="PS51221">
    <property type="entry name" value="TTL"/>
    <property type="match status" value="1"/>
</dbReference>
<dbReference type="InterPro" id="IPR016162">
    <property type="entry name" value="Ald_DH_N"/>
</dbReference>
<dbReference type="PANTHER" id="PTHR43521:SF7">
    <property type="entry name" value="DELTA-1-PYRROLINE-5-CARBOXYLATE DEHYDROGENASE 12A1, MITOCHONDRIAL"/>
    <property type="match status" value="1"/>
</dbReference>
<dbReference type="Pfam" id="PF00171">
    <property type="entry name" value="Aldedh"/>
    <property type="match status" value="1"/>
</dbReference>
<dbReference type="Gene3D" id="3.40.309.10">
    <property type="entry name" value="Aldehyde Dehydrogenase, Chain A, domain 2"/>
    <property type="match status" value="1"/>
</dbReference>
<dbReference type="SUPFAM" id="SSF56059">
    <property type="entry name" value="Glutathione synthetase ATP-binding domain-like"/>
    <property type="match status" value="1"/>
</dbReference>
<comment type="caution">
    <text evidence="5">The sequence shown here is derived from an EMBL/GenBank/DDBJ whole genome shotgun (WGS) entry which is preliminary data.</text>
</comment>
<name>A0ABP0PCN5_9DINO</name>
<dbReference type="PROSITE" id="PS00070">
    <property type="entry name" value="ALDEHYDE_DEHYDR_CYS"/>
    <property type="match status" value="1"/>
</dbReference>
<dbReference type="InterPro" id="IPR016161">
    <property type="entry name" value="Ald_DH/histidinol_DH"/>
</dbReference>
<dbReference type="EMBL" id="CAXAMN010022806">
    <property type="protein sequence ID" value="CAK9072752.1"/>
    <property type="molecule type" value="Genomic_DNA"/>
</dbReference>
<protein>
    <recommendedName>
        <fullName evidence="4">Aldehyde dehydrogenase domain-containing protein</fullName>
    </recommendedName>
</protein>
<keyword evidence="3" id="KW-0520">NAD</keyword>
<evidence type="ECO:0000313" key="6">
    <source>
        <dbReference type="Proteomes" id="UP001642484"/>
    </source>
</evidence>
<dbReference type="InterPro" id="IPR044638">
    <property type="entry name" value="ALDH7A1-like"/>
</dbReference>
<evidence type="ECO:0000313" key="5">
    <source>
        <dbReference type="EMBL" id="CAK9072752.1"/>
    </source>
</evidence>
<dbReference type="InterPro" id="IPR015590">
    <property type="entry name" value="Aldehyde_DH_dom"/>
</dbReference>
<dbReference type="Pfam" id="PF03133">
    <property type="entry name" value="TTL"/>
    <property type="match status" value="1"/>
</dbReference>
<dbReference type="SUPFAM" id="SSF53720">
    <property type="entry name" value="ALDH-like"/>
    <property type="match status" value="1"/>
</dbReference>
<keyword evidence="6" id="KW-1185">Reference proteome</keyword>
<comment type="similarity">
    <text evidence="1">Belongs to the aldehyde dehydrogenase family.</text>
</comment>
<dbReference type="Proteomes" id="UP001642484">
    <property type="component" value="Unassembled WGS sequence"/>
</dbReference>
<dbReference type="InterPro" id="IPR016163">
    <property type="entry name" value="Ald_DH_C"/>
</dbReference>